<dbReference type="InterPro" id="IPR027417">
    <property type="entry name" value="P-loop_NTPase"/>
</dbReference>
<dbReference type="InterPro" id="IPR056884">
    <property type="entry name" value="NPHP3-like_N"/>
</dbReference>
<evidence type="ECO:0000313" key="4">
    <source>
        <dbReference type="EMBL" id="KAJ8455495.1"/>
    </source>
</evidence>
<keyword evidence="5" id="KW-1185">Reference proteome</keyword>
<evidence type="ECO:0000256" key="1">
    <source>
        <dbReference type="ARBA" id="ARBA00022737"/>
    </source>
</evidence>
<evidence type="ECO:0000259" key="3">
    <source>
        <dbReference type="Pfam" id="PF24883"/>
    </source>
</evidence>
<feature type="compositionally biased region" description="Low complexity" evidence="2">
    <location>
        <begin position="14"/>
        <end position="24"/>
    </location>
</feature>
<accession>A0AAD7X6W6</accession>
<gene>
    <name evidence="4" type="ORF">ONZ51_g12434</name>
</gene>
<protein>
    <recommendedName>
        <fullName evidence="3">Nephrocystin 3-like N-terminal domain-containing protein</fullName>
    </recommendedName>
</protein>
<feature type="region of interest" description="Disordered" evidence="2">
    <location>
        <begin position="12"/>
        <end position="35"/>
    </location>
</feature>
<dbReference type="Gene3D" id="1.20.930.20">
    <property type="entry name" value="Adaptor protein Cbl, N-terminal domain"/>
    <property type="match status" value="1"/>
</dbReference>
<sequence>MNFVCKYLKRRANPAPSAPSSSPPTGTQPTEDSQGKKLVKKSLYHLIPVLKITKEVSYAYPQLKAAVGVLLVVLEAYKNYSEATETIGTLLLRIQTLNEILNKFQSDDSCPQAFKERLVNLASKLTEVVDAAKQARSKRRIVQFINYAEYKEKTESWIKMLDWHIRSFVLEGTITLELTVYQGLNAINTRFDQVVEGISELHDDLNALGDDVPLRKALRPVIEALLYSGSSVHVQCYENTRVEVLSSLCSWLRPEHPPLSDQTILWLYALAGSGKSTIAWTIADRWKRDGILGASFFCARDGQRSNVNCVFRTIAYQLALGFPEFQEQLTKILKTDPDLYSSTPTRQLEKLIVEPLQAVHRGALMCRLRRRGLYNGQRYEYDRIERDASQRVPV</sequence>
<dbReference type="Proteomes" id="UP001215151">
    <property type="component" value="Unassembled WGS sequence"/>
</dbReference>
<reference evidence="4" key="1">
    <citation type="submission" date="2022-11" db="EMBL/GenBank/DDBJ databases">
        <title>Genome Sequence of Cubamyces cubensis.</title>
        <authorList>
            <person name="Buettner E."/>
        </authorList>
    </citation>
    <scope>NUCLEOTIDE SEQUENCE</scope>
    <source>
        <strain evidence="4">MPL-01</strain>
    </source>
</reference>
<dbReference type="GO" id="GO:0007166">
    <property type="term" value="P:cell surface receptor signaling pathway"/>
    <property type="evidence" value="ECO:0007669"/>
    <property type="project" value="InterPro"/>
</dbReference>
<dbReference type="InterPro" id="IPR059179">
    <property type="entry name" value="MLKL-like_MCAfunc"/>
</dbReference>
<organism evidence="4 5">
    <name type="scientific">Trametes cubensis</name>
    <dbReference type="NCBI Taxonomy" id="1111947"/>
    <lineage>
        <taxon>Eukaryota</taxon>
        <taxon>Fungi</taxon>
        <taxon>Dikarya</taxon>
        <taxon>Basidiomycota</taxon>
        <taxon>Agaricomycotina</taxon>
        <taxon>Agaricomycetes</taxon>
        <taxon>Polyporales</taxon>
        <taxon>Polyporaceae</taxon>
        <taxon>Trametes</taxon>
    </lineage>
</organism>
<dbReference type="SUPFAM" id="SSF52540">
    <property type="entry name" value="P-loop containing nucleoside triphosphate hydrolases"/>
    <property type="match status" value="1"/>
</dbReference>
<evidence type="ECO:0000313" key="5">
    <source>
        <dbReference type="Proteomes" id="UP001215151"/>
    </source>
</evidence>
<name>A0AAD7X6W6_9APHY</name>
<proteinExistence type="predicted"/>
<feature type="domain" description="Nephrocystin 3-like N-terminal" evidence="3">
    <location>
        <begin position="260"/>
        <end position="357"/>
    </location>
</feature>
<dbReference type="InterPro" id="IPR036537">
    <property type="entry name" value="Adaptor_Cbl_N_dom_sf"/>
</dbReference>
<evidence type="ECO:0000256" key="2">
    <source>
        <dbReference type="SAM" id="MobiDB-lite"/>
    </source>
</evidence>
<comment type="caution">
    <text evidence="4">The sequence shown here is derived from an EMBL/GenBank/DDBJ whole genome shotgun (WGS) entry which is preliminary data.</text>
</comment>
<dbReference type="AlphaFoldDB" id="A0AAD7X6W6"/>
<dbReference type="Pfam" id="PF24883">
    <property type="entry name" value="NPHP3_N"/>
    <property type="match status" value="1"/>
</dbReference>
<keyword evidence="1" id="KW-0677">Repeat</keyword>
<dbReference type="CDD" id="cd21037">
    <property type="entry name" value="MLKL_NTD"/>
    <property type="match status" value="1"/>
</dbReference>
<dbReference type="EMBL" id="JAPEVG010000764">
    <property type="protein sequence ID" value="KAJ8455495.1"/>
    <property type="molecule type" value="Genomic_DNA"/>
</dbReference>